<name>A0A1F8F6G1_9BACT</name>
<dbReference type="AlphaFoldDB" id="A0A1F8F6G1"/>
<evidence type="ECO:0000256" key="1">
    <source>
        <dbReference type="SAM" id="SignalP"/>
    </source>
</evidence>
<protein>
    <recommendedName>
        <fullName evidence="4">GH26 domain-containing protein</fullName>
    </recommendedName>
</protein>
<dbReference type="EMBL" id="MGJL01000017">
    <property type="protein sequence ID" value="OGN07859.1"/>
    <property type="molecule type" value="Genomic_DNA"/>
</dbReference>
<reference evidence="2 3" key="1">
    <citation type="journal article" date="2016" name="Nat. Commun.">
        <title>Thousands of microbial genomes shed light on interconnected biogeochemical processes in an aquifer system.</title>
        <authorList>
            <person name="Anantharaman K."/>
            <person name="Brown C.T."/>
            <person name="Hug L.A."/>
            <person name="Sharon I."/>
            <person name="Castelle C.J."/>
            <person name="Probst A.J."/>
            <person name="Thomas B.C."/>
            <person name="Singh A."/>
            <person name="Wilkins M.J."/>
            <person name="Karaoz U."/>
            <person name="Brodie E.L."/>
            <person name="Williams K.H."/>
            <person name="Hubbard S.S."/>
            <person name="Banfield J.F."/>
        </authorList>
    </citation>
    <scope>NUCLEOTIDE SEQUENCE [LARGE SCALE GENOMIC DNA]</scope>
</reference>
<feature type="chain" id="PRO_5009535488" description="GH26 domain-containing protein" evidence="1">
    <location>
        <begin position="29"/>
        <end position="452"/>
    </location>
</feature>
<evidence type="ECO:0008006" key="4">
    <source>
        <dbReference type="Google" id="ProtNLM"/>
    </source>
</evidence>
<feature type="signal peptide" evidence="1">
    <location>
        <begin position="1"/>
        <end position="28"/>
    </location>
</feature>
<dbReference type="Gene3D" id="3.20.20.80">
    <property type="entry name" value="Glycosidases"/>
    <property type="match status" value="1"/>
</dbReference>
<evidence type="ECO:0000313" key="3">
    <source>
        <dbReference type="Proteomes" id="UP000178023"/>
    </source>
</evidence>
<proteinExistence type="predicted"/>
<comment type="caution">
    <text evidence="2">The sequence shown here is derived from an EMBL/GenBank/DDBJ whole genome shotgun (WGS) entry which is preliminary data.</text>
</comment>
<evidence type="ECO:0000313" key="2">
    <source>
        <dbReference type="EMBL" id="OGN07859.1"/>
    </source>
</evidence>
<gene>
    <name evidence="2" type="ORF">A2750_00195</name>
</gene>
<dbReference type="Proteomes" id="UP000178023">
    <property type="component" value="Unassembled WGS sequence"/>
</dbReference>
<sequence length="452" mass="50966">MNRGIAPKCILTLAILILLASPDIFDGAANGAAKRQKQNKHTSISLLRRETDKSGYGDLAKEIRSIIYGRQSALDKSGLASANSTNSDGTLTYLTSFYTWYHPNQNRNIGQMGTIPYGGSIYNSCDKEIAKWQLRDMAEYLGPNAAVLASWFNPPREEPGSCGYEEINFMTGFLEAKKELAADGEPAGNIKYAFLYELAWFPNNPKGYEYTVEKTPRGDSYWIDFAKPFNQKLWARDLAYLKANHFDRDDFLKINGKPVLMFWVPIGLNMRYAKAIADHITGTGVFLVNCLGTFSPPNFGSTDAKLKEQLLYMDAVSSYVAYSEEMAVQSGNELTKEYIEAYALSQVKWFDYLQKNVPHVTLIPPLTFHMDDTKIPDRINSDGSPMHPPLFCTNNENRLIYLRAISALVRRFNLPGFVNIGTWNELWEGTTVERTETYGLADLEALKQFSKQ</sequence>
<accession>A0A1F8F6G1</accession>
<organism evidence="2 3">
    <name type="scientific">Candidatus Yanofskybacteria bacterium RIFCSPHIGHO2_01_FULL_45_42</name>
    <dbReference type="NCBI Taxonomy" id="1802671"/>
    <lineage>
        <taxon>Bacteria</taxon>
        <taxon>Candidatus Yanofskyibacteriota</taxon>
    </lineage>
</organism>
<keyword evidence="1" id="KW-0732">Signal</keyword>